<keyword evidence="4" id="KW-1185">Reference proteome</keyword>
<keyword evidence="2" id="KW-0812">Transmembrane</keyword>
<keyword evidence="2" id="KW-0472">Membrane</keyword>
<protein>
    <submittedName>
        <fullName evidence="3">LPXTG cell wall anchor domain-containing protein</fullName>
    </submittedName>
</protein>
<dbReference type="RefSeq" id="WP_215669162.1">
    <property type="nucleotide sequence ID" value="NZ_JAFJYC010000001.1"/>
</dbReference>
<reference evidence="3 4" key="1">
    <citation type="journal article" date="2021" name="Genome Biol. Evol.">
        <title>The evolution of interdependence in a four-way mealybug symbiosis.</title>
        <authorList>
            <person name="Garber A.I."/>
            <person name="Kupper M."/>
            <person name="Laetsch D.R."/>
            <person name="Weldon S.R."/>
            <person name="Ladinsky M.S."/>
            <person name="Bjorkman P.J."/>
            <person name="McCutcheon J.P."/>
        </authorList>
    </citation>
    <scope>NUCLEOTIDE SEQUENCE [LARGE SCALE GENOMIC DNA]</scope>
    <source>
        <strain evidence="3">SOD</strain>
    </source>
</reference>
<gene>
    <name evidence="3" type="ORF">JZM24_07160</name>
</gene>
<evidence type="ECO:0000256" key="1">
    <source>
        <dbReference type="SAM" id="MobiDB-lite"/>
    </source>
</evidence>
<accession>A0ABS5YAJ3</accession>
<proteinExistence type="predicted"/>
<feature type="compositionally biased region" description="Polar residues" evidence="1">
    <location>
        <begin position="50"/>
        <end position="59"/>
    </location>
</feature>
<sequence>MPTANIEPTTQTLSDNAKLDAATLSDPIKPTAKAVADDDKSTVDVIAKDTQSIANTPTDNIEPEPDTGSGSDLPVIVGLGVAAGGTASIYYAVKKKAVKMTMRMRDSIPMLVRSP</sequence>
<evidence type="ECO:0000313" key="3">
    <source>
        <dbReference type="EMBL" id="MBT9431968.1"/>
    </source>
</evidence>
<comment type="caution">
    <text evidence="3">The sequence shown here is derived from an EMBL/GenBank/DDBJ whole genome shotgun (WGS) entry which is preliminary data.</text>
</comment>
<dbReference type="EMBL" id="JAFJYC010000001">
    <property type="protein sequence ID" value="MBT9431968.1"/>
    <property type="molecule type" value="Genomic_DNA"/>
</dbReference>
<organism evidence="3 4">
    <name type="scientific">Candidatus Sodalis endolongispinus</name>
    <dbReference type="NCBI Taxonomy" id="2812662"/>
    <lineage>
        <taxon>Bacteria</taxon>
        <taxon>Pseudomonadati</taxon>
        <taxon>Pseudomonadota</taxon>
        <taxon>Gammaproteobacteria</taxon>
        <taxon>Enterobacterales</taxon>
        <taxon>Bruguierivoracaceae</taxon>
        <taxon>Sodalis</taxon>
    </lineage>
</organism>
<feature type="transmembrane region" description="Helical" evidence="2">
    <location>
        <begin position="73"/>
        <end position="93"/>
    </location>
</feature>
<dbReference type="Proteomes" id="UP000811282">
    <property type="component" value="Unassembled WGS sequence"/>
</dbReference>
<evidence type="ECO:0000256" key="2">
    <source>
        <dbReference type="SAM" id="Phobius"/>
    </source>
</evidence>
<keyword evidence="2" id="KW-1133">Transmembrane helix</keyword>
<evidence type="ECO:0000313" key="4">
    <source>
        <dbReference type="Proteomes" id="UP000811282"/>
    </source>
</evidence>
<dbReference type="NCBIfam" id="TIGR01167">
    <property type="entry name" value="LPXTG_anchor"/>
    <property type="match status" value="1"/>
</dbReference>
<feature type="region of interest" description="Disordered" evidence="1">
    <location>
        <begin position="50"/>
        <end position="72"/>
    </location>
</feature>
<name>A0ABS5YAJ3_9GAMM</name>